<protein>
    <submittedName>
        <fullName evidence="3">Uncharacterized protein</fullName>
    </submittedName>
</protein>
<gene>
    <name evidence="3" type="ORF">TRIADDRAFT_59444</name>
</gene>
<dbReference type="OrthoDB" id="637682at2759"/>
<sequence>MWQLARSIMTIGRSLRHHQCNYVWLAKRSHFFKKLKKITPTTQYLYSLGADVEKLLLQNAPITKRKVDIVQDHVAFLQNLGISEDSLSIVITKGHRFILAARPELQQRIEFFTDLGMTKDDVVGMIVTFPKLMTMHTVREILPRIDYLRSIISTDKAIATIIQSNPTSLNYSPLKLQERIDIFRNGFLKFDVQDIEKIIIDCPRLLSIKSSSSTRSLLWLKNNYFSQDQIQQIILKYPCFVTLDLAKIDAIWKWMNKTGLIFTNKKNDNPHRKQSRSLIQQLQEKLKSPYEVRDIVEYPNVFGEPLEKLRNRIRYVTSLQILDEKLIPFEDLVKFDDRAFAETIAESNYKSYQRFVARQSASPWVWVHMGSFLSLEQKLIMSFSL</sequence>
<dbReference type="RefSeq" id="XP_002115476.1">
    <property type="nucleotide sequence ID" value="XM_002115440.1"/>
</dbReference>
<dbReference type="GO" id="GO:1903108">
    <property type="term" value="P:regulation of mitochondrial transcription"/>
    <property type="evidence" value="ECO:0000318"/>
    <property type="project" value="GO_Central"/>
</dbReference>
<dbReference type="FunFam" id="1.25.70.10:FF:000063">
    <property type="match status" value="1"/>
</dbReference>
<dbReference type="HOGENOM" id="CLU_718316_0_0_1"/>
<reference evidence="3 4" key="1">
    <citation type="journal article" date="2008" name="Nature">
        <title>The Trichoplax genome and the nature of placozoans.</title>
        <authorList>
            <person name="Srivastava M."/>
            <person name="Begovic E."/>
            <person name="Chapman J."/>
            <person name="Putnam N.H."/>
            <person name="Hellsten U."/>
            <person name="Kawashima T."/>
            <person name="Kuo A."/>
            <person name="Mitros T."/>
            <person name="Salamov A."/>
            <person name="Carpenter M.L."/>
            <person name="Signorovitch A.Y."/>
            <person name="Moreno M.A."/>
            <person name="Kamm K."/>
            <person name="Grimwood J."/>
            <person name="Schmutz J."/>
            <person name="Shapiro H."/>
            <person name="Grigoriev I.V."/>
            <person name="Buss L.W."/>
            <person name="Schierwater B."/>
            <person name="Dellaporta S.L."/>
            <person name="Rokhsar D.S."/>
        </authorList>
    </citation>
    <scope>NUCLEOTIDE SEQUENCE [LARGE SCALE GENOMIC DNA]</scope>
    <source>
        <strain evidence="3 4">Grell-BS-1999</strain>
    </source>
</reference>
<dbReference type="PhylomeDB" id="B3S5R1"/>
<dbReference type="EMBL" id="DS985251">
    <property type="protein sequence ID" value="EDV21839.1"/>
    <property type="molecule type" value="Genomic_DNA"/>
</dbReference>
<evidence type="ECO:0000313" key="3">
    <source>
        <dbReference type="EMBL" id="EDV21839.1"/>
    </source>
</evidence>
<dbReference type="KEGG" id="tad:TRIADDRAFT_59444"/>
<dbReference type="Proteomes" id="UP000009022">
    <property type="component" value="Unassembled WGS sequence"/>
</dbReference>
<dbReference type="PANTHER" id="PTHR13068">
    <property type="entry name" value="CGI-12 PROTEIN-RELATED"/>
    <property type="match status" value="1"/>
</dbReference>
<dbReference type="PANTHER" id="PTHR13068:SF112">
    <property type="entry name" value="TRANSCRIPTION TERMINATION FACTOR 3, MITOCHONDRIAL"/>
    <property type="match status" value="1"/>
</dbReference>
<organism evidence="3 4">
    <name type="scientific">Trichoplax adhaerens</name>
    <name type="common">Trichoplax reptans</name>
    <dbReference type="NCBI Taxonomy" id="10228"/>
    <lineage>
        <taxon>Eukaryota</taxon>
        <taxon>Metazoa</taxon>
        <taxon>Placozoa</taxon>
        <taxon>Uniplacotomia</taxon>
        <taxon>Trichoplacea</taxon>
        <taxon>Trichoplacidae</taxon>
        <taxon>Trichoplax</taxon>
    </lineage>
</organism>
<dbReference type="Pfam" id="PF02536">
    <property type="entry name" value="mTERF"/>
    <property type="match status" value="1"/>
</dbReference>
<dbReference type="InParanoid" id="B3S5R1"/>
<evidence type="ECO:0000256" key="2">
    <source>
        <dbReference type="ARBA" id="ARBA00022946"/>
    </source>
</evidence>
<proteinExistence type="inferred from homology"/>
<dbReference type="GO" id="GO:0003676">
    <property type="term" value="F:nucleic acid binding"/>
    <property type="evidence" value="ECO:0007669"/>
    <property type="project" value="InterPro"/>
</dbReference>
<comment type="similarity">
    <text evidence="1">Belongs to the mTERF family.</text>
</comment>
<dbReference type="Gene3D" id="1.25.70.10">
    <property type="entry name" value="Transcription termination factor 3, mitochondrial"/>
    <property type="match status" value="1"/>
</dbReference>
<keyword evidence="2" id="KW-0809">Transit peptide</keyword>
<dbReference type="CTD" id="6756791"/>
<dbReference type="GO" id="GO:0005739">
    <property type="term" value="C:mitochondrion"/>
    <property type="evidence" value="ECO:0000318"/>
    <property type="project" value="GO_Central"/>
</dbReference>
<accession>B3S5R1</accession>
<keyword evidence="4" id="KW-1185">Reference proteome</keyword>
<dbReference type="GeneID" id="6756791"/>
<dbReference type="GO" id="GO:0061668">
    <property type="term" value="P:mitochondrial ribosome assembly"/>
    <property type="evidence" value="ECO:0000318"/>
    <property type="project" value="GO_Central"/>
</dbReference>
<dbReference type="AlphaFoldDB" id="B3S5R1"/>
<evidence type="ECO:0000256" key="1">
    <source>
        <dbReference type="ARBA" id="ARBA00007692"/>
    </source>
</evidence>
<dbReference type="InterPro" id="IPR038538">
    <property type="entry name" value="MTERF_sf"/>
</dbReference>
<evidence type="ECO:0000313" key="4">
    <source>
        <dbReference type="Proteomes" id="UP000009022"/>
    </source>
</evidence>
<name>B3S5R1_TRIAD</name>
<dbReference type="InterPro" id="IPR003690">
    <property type="entry name" value="MTERF"/>
</dbReference>
<dbReference type="SMART" id="SM00733">
    <property type="entry name" value="Mterf"/>
    <property type="match status" value="5"/>
</dbReference>